<reference evidence="2 3" key="1">
    <citation type="submission" date="2024-04" db="EMBL/GenBank/DDBJ databases">
        <authorList>
            <person name="Fracassetti M."/>
        </authorList>
    </citation>
    <scope>NUCLEOTIDE SEQUENCE [LARGE SCALE GENOMIC DNA]</scope>
</reference>
<evidence type="ECO:0000313" key="2">
    <source>
        <dbReference type="EMBL" id="CAL1404386.1"/>
    </source>
</evidence>
<feature type="region of interest" description="Disordered" evidence="1">
    <location>
        <begin position="1"/>
        <end position="29"/>
    </location>
</feature>
<organism evidence="2 3">
    <name type="scientific">Linum trigynum</name>
    <dbReference type="NCBI Taxonomy" id="586398"/>
    <lineage>
        <taxon>Eukaryota</taxon>
        <taxon>Viridiplantae</taxon>
        <taxon>Streptophyta</taxon>
        <taxon>Embryophyta</taxon>
        <taxon>Tracheophyta</taxon>
        <taxon>Spermatophyta</taxon>
        <taxon>Magnoliopsida</taxon>
        <taxon>eudicotyledons</taxon>
        <taxon>Gunneridae</taxon>
        <taxon>Pentapetalae</taxon>
        <taxon>rosids</taxon>
        <taxon>fabids</taxon>
        <taxon>Malpighiales</taxon>
        <taxon>Linaceae</taxon>
        <taxon>Linum</taxon>
    </lineage>
</organism>
<accession>A0AAV2G1G5</accession>
<sequence>MQGGFPASASRAPVVTTTTSTSPQSTAGGNIIIGDADRMASAVNNASIGGTESVVMTPQAYNNSTGLVQDWCNMFCNKKACKNYKSYLCDDQPPSCYPTCYCPTNSCFCFCPR</sequence>
<proteinExistence type="predicted"/>
<dbReference type="Proteomes" id="UP001497516">
    <property type="component" value="Chromosome 7"/>
</dbReference>
<dbReference type="EMBL" id="OZ034820">
    <property type="protein sequence ID" value="CAL1404386.1"/>
    <property type="molecule type" value="Genomic_DNA"/>
</dbReference>
<keyword evidence="3" id="KW-1185">Reference proteome</keyword>
<feature type="compositionally biased region" description="Low complexity" evidence="1">
    <location>
        <begin position="7"/>
        <end position="27"/>
    </location>
</feature>
<gene>
    <name evidence="2" type="ORF">LTRI10_LOCUS44247</name>
</gene>
<evidence type="ECO:0000313" key="3">
    <source>
        <dbReference type="Proteomes" id="UP001497516"/>
    </source>
</evidence>
<name>A0AAV2G1G5_9ROSI</name>
<dbReference type="AlphaFoldDB" id="A0AAV2G1G5"/>
<protein>
    <submittedName>
        <fullName evidence="2">Uncharacterized protein</fullName>
    </submittedName>
</protein>
<evidence type="ECO:0000256" key="1">
    <source>
        <dbReference type="SAM" id="MobiDB-lite"/>
    </source>
</evidence>